<dbReference type="EMBL" id="FOIW01000001">
    <property type="protein sequence ID" value="SEV87413.1"/>
    <property type="molecule type" value="Genomic_DNA"/>
</dbReference>
<feature type="transmembrane region" description="Helical" evidence="1">
    <location>
        <begin position="178"/>
        <end position="203"/>
    </location>
</feature>
<evidence type="ECO:0000256" key="1">
    <source>
        <dbReference type="SAM" id="Phobius"/>
    </source>
</evidence>
<organism evidence="2 3">
    <name type="scientific">Thermococcus thioreducens</name>
    <dbReference type="NCBI Taxonomy" id="277988"/>
    <lineage>
        <taxon>Archaea</taxon>
        <taxon>Methanobacteriati</taxon>
        <taxon>Methanobacteriota</taxon>
        <taxon>Thermococci</taxon>
        <taxon>Thermococcales</taxon>
        <taxon>Thermococcaceae</taxon>
        <taxon>Thermococcus</taxon>
    </lineage>
</organism>
<dbReference type="OrthoDB" id="103648at2157"/>
<accession>A0A1I0MGA8</accession>
<dbReference type="AlphaFoldDB" id="A0A1I0MGA8"/>
<keyword evidence="1" id="KW-0472">Membrane</keyword>
<feature type="transmembrane region" description="Helical" evidence="1">
    <location>
        <begin position="224"/>
        <end position="242"/>
    </location>
</feature>
<keyword evidence="1" id="KW-0812">Transmembrane</keyword>
<keyword evidence="1" id="KW-1133">Transmembrane helix</keyword>
<feature type="transmembrane region" description="Helical" evidence="1">
    <location>
        <begin position="65"/>
        <end position="86"/>
    </location>
</feature>
<reference evidence="2 3" key="1">
    <citation type="submission" date="2016-10" db="EMBL/GenBank/DDBJ databases">
        <authorList>
            <person name="de Groot N.N."/>
        </authorList>
    </citation>
    <scope>NUCLEOTIDE SEQUENCE [LARGE SCALE GENOMIC DNA]</scope>
    <source>
        <strain evidence="2 3">OGL-20</strain>
    </source>
</reference>
<name>A0A1I0MGA8_9EURY</name>
<feature type="transmembrane region" description="Helical" evidence="1">
    <location>
        <begin position="28"/>
        <end position="53"/>
    </location>
</feature>
<evidence type="ECO:0000313" key="2">
    <source>
        <dbReference type="EMBL" id="SEV87413.1"/>
    </source>
</evidence>
<feature type="transmembrane region" description="Helical" evidence="1">
    <location>
        <begin position="98"/>
        <end position="121"/>
    </location>
</feature>
<feature type="transmembrane region" description="Helical" evidence="1">
    <location>
        <begin position="142"/>
        <end position="166"/>
    </location>
</feature>
<gene>
    <name evidence="2" type="ORF">SAMN05216170_0555</name>
</gene>
<proteinExistence type="predicted"/>
<evidence type="ECO:0000313" key="3">
    <source>
        <dbReference type="Proteomes" id="UP000182125"/>
    </source>
</evidence>
<dbReference type="Proteomes" id="UP000182125">
    <property type="component" value="Unassembled WGS sequence"/>
</dbReference>
<sequence>MPVSEAILMTAADIPLDSLSQVTEFTGVTFSIIALGILNALRPSIFLMIVFLLSMIALTDEKRVLRVGLAFTVGAFLGYSIIAVALMNLHTKIPLLRYFVVAFGITVGAYKILSALGYVRLPVSSPLREKSNIILEKATSPPAAFAVGGVMAFLSLSCVLPSYLLVSSLLSGQYPPGITAALLVVFIGISVLPFAIVTLGFHYGSRYARLGRAVDRLSSVSGRGDLVMGVVLVLVSVLYFVLFL</sequence>
<dbReference type="GeneID" id="43371850"/>
<protein>
    <submittedName>
        <fullName evidence="2">Cytochrome c biogenesis protein CcdA</fullName>
    </submittedName>
</protein>
<dbReference type="RefSeq" id="WP_157628435.1">
    <property type="nucleotide sequence ID" value="NZ_CP015105.1"/>
</dbReference>